<gene>
    <name evidence="10" type="ORF">AMK59_4882</name>
</gene>
<evidence type="ECO:0000256" key="4">
    <source>
        <dbReference type="ARBA" id="ARBA00022989"/>
    </source>
</evidence>
<dbReference type="Proteomes" id="UP000051574">
    <property type="component" value="Unassembled WGS sequence"/>
</dbReference>
<feature type="domain" description="Methuselah N-terminal" evidence="9">
    <location>
        <begin position="61"/>
        <end position="107"/>
    </location>
</feature>
<keyword evidence="4" id="KW-0472">Membrane</keyword>
<keyword evidence="5" id="KW-0297">G-protein coupled receptor</keyword>
<evidence type="ECO:0000256" key="5">
    <source>
        <dbReference type="ARBA" id="ARBA00023040"/>
    </source>
</evidence>
<protein>
    <recommendedName>
        <fullName evidence="9">Methuselah N-terminal domain-containing protein</fullName>
    </recommendedName>
</protein>
<dbReference type="OrthoDB" id="6767429at2759"/>
<dbReference type="InterPro" id="IPR051384">
    <property type="entry name" value="Mth_GPCR"/>
</dbReference>
<keyword evidence="11" id="KW-1185">Reference proteome</keyword>
<keyword evidence="7" id="KW-0807">Transducer</keyword>
<dbReference type="PANTHER" id="PTHR47154:SF2">
    <property type="entry name" value="G-PROTEIN COUPLED RECEPTOR MTH-RELATED"/>
    <property type="match status" value="1"/>
</dbReference>
<organism evidence="10 11">
    <name type="scientific">Oryctes borbonicus</name>
    <dbReference type="NCBI Taxonomy" id="1629725"/>
    <lineage>
        <taxon>Eukaryota</taxon>
        <taxon>Metazoa</taxon>
        <taxon>Ecdysozoa</taxon>
        <taxon>Arthropoda</taxon>
        <taxon>Hexapoda</taxon>
        <taxon>Insecta</taxon>
        <taxon>Pterygota</taxon>
        <taxon>Neoptera</taxon>
        <taxon>Endopterygota</taxon>
        <taxon>Coleoptera</taxon>
        <taxon>Polyphaga</taxon>
        <taxon>Scarabaeiformia</taxon>
        <taxon>Scarabaeidae</taxon>
        <taxon>Dynastinae</taxon>
        <taxon>Oryctes</taxon>
    </lineage>
</organism>
<keyword evidence="3" id="KW-0812">Transmembrane</keyword>
<dbReference type="InterPro" id="IPR036272">
    <property type="entry name" value="Methuselah_N_sf"/>
</dbReference>
<evidence type="ECO:0000256" key="7">
    <source>
        <dbReference type="ARBA" id="ARBA00023224"/>
    </source>
</evidence>
<evidence type="ECO:0000256" key="2">
    <source>
        <dbReference type="ARBA" id="ARBA00008979"/>
    </source>
</evidence>
<accession>A0A0T6B7V8</accession>
<proteinExistence type="inferred from homology"/>
<dbReference type="GO" id="GO:0012505">
    <property type="term" value="C:endomembrane system"/>
    <property type="evidence" value="ECO:0007669"/>
    <property type="project" value="UniProtKB-SubCell"/>
</dbReference>
<dbReference type="Pfam" id="PF06652">
    <property type="entry name" value="Methuselah_N"/>
    <property type="match status" value="1"/>
</dbReference>
<feature type="chain" id="PRO_5006668436" description="Methuselah N-terminal domain-containing protein" evidence="8">
    <location>
        <begin position="24"/>
        <end position="147"/>
    </location>
</feature>
<evidence type="ECO:0000256" key="6">
    <source>
        <dbReference type="ARBA" id="ARBA00023170"/>
    </source>
</evidence>
<dbReference type="PANTHER" id="PTHR47154">
    <property type="entry name" value="G-PROTEIN COUPLED RECEPTOR MTH-RELATED"/>
    <property type="match status" value="1"/>
</dbReference>
<evidence type="ECO:0000313" key="10">
    <source>
        <dbReference type="EMBL" id="KRT83165.1"/>
    </source>
</evidence>
<reference evidence="10 11" key="1">
    <citation type="submission" date="2015-09" db="EMBL/GenBank/DDBJ databases">
        <title>Draft genome of the scarab beetle Oryctes borbonicus.</title>
        <authorList>
            <person name="Meyer J.M."/>
            <person name="Markov G.V."/>
            <person name="Baskaran P."/>
            <person name="Herrmann M."/>
            <person name="Sommer R.J."/>
            <person name="Roedelsperger C."/>
        </authorList>
    </citation>
    <scope>NUCLEOTIDE SEQUENCE [LARGE SCALE GENOMIC DNA]</scope>
    <source>
        <strain evidence="10">OB123</strain>
        <tissue evidence="10">Whole animal</tissue>
    </source>
</reference>
<keyword evidence="8" id="KW-0732">Signal</keyword>
<comment type="caution">
    <text evidence="10">The sequence shown here is derived from an EMBL/GenBank/DDBJ whole genome shotgun (WGS) entry which is preliminary data.</text>
</comment>
<sequence length="147" mass="17094">MKSYVRSVLVNFCVLLVVYQGWSCPCASDQALDITSGVRNSDGSILFEKKRYDSKDYFIYKNKTYGCVCNVKTCVPKCCPEDHIFVNRTCEPYGNFEFEIEPVQEINFILRKKIYTVFMKMEMLNYRLSILLMSKVIASKLTKIRST</sequence>
<evidence type="ECO:0000256" key="1">
    <source>
        <dbReference type="ARBA" id="ARBA00004127"/>
    </source>
</evidence>
<comment type="similarity">
    <text evidence="2">Belongs to the G-protein coupled receptor 2 family. Mth subfamily.</text>
</comment>
<keyword evidence="6" id="KW-0675">Receptor</keyword>
<evidence type="ECO:0000256" key="3">
    <source>
        <dbReference type="ARBA" id="ARBA00022692"/>
    </source>
</evidence>
<dbReference type="SUPFAM" id="SSF63877">
    <property type="entry name" value="Methuselah ectodomain"/>
    <property type="match status" value="1"/>
</dbReference>
<name>A0A0T6B7V8_9SCAR</name>
<comment type="subcellular location">
    <subcellularLocation>
        <location evidence="1">Endomembrane system</location>
        <topology evidence="1">Multi-pass membrane protein</topology>
    </subcellularLocation>
</comment>
<evidence type="ECO:0000256" key="8">
    <source>
        <dbReference type="SAM" id="SignalP"/>
    </source>
</evidence>
<evidence type="ECO:0000313" key="11">
    <source>
        <dbReference type="Proteomes" id="UP000051574"/>
    </source>
</evidence>
<dbReference type="InterPro" id="IPR010596">
    <property type="entry name" value="Methuselah_N_dom"/>
</dbReference>
<dbReference type="EMBL" id="LJIG01009395">
    <property type="protein sequence ID" value="KRT83165.1"/>
    <property type="molecule type" value="Genomic_DNA"/>
</dbReference>
<feature type="signal peptide" evidence="8">
    <location>
        <begin position="1"/>
        <end position="23"/>
    </location>
</feature>
<keyword evidence="4" id="KW-1133">Transmembrane helix</keyword>
<evidence type="ECO:0000259" key="9">
    <source>
        <dbReference type="Pfam" id="PF06652"/>
    </source>
</evidence>
<dbReference type="GO" id="GO:0005886">
    <property type="term" value="C:plasma membrane"/>
    <property type="evidence" value="ECO:0007669"/>
    <property type="project" value="TreeGrafter"/>
</dbReference>
<dbReference type="AlphaFoldDB" id="A0A0T6B7V8"/>
<dbReference type="GO" id="GO:0008528">
    <property type="term" value="F:G protein-coupled peptide receptor activity"/>
    <property type="evidence" value="ECO:0007669"/>
    <property type="project" value="TreeGrafter"/>
</dbReference>